<evidence type="ECO:0008006" key="3">
    <source>
        <dbReference type="Google" id="ProtNLM"/>
    </source>
</evidence>
<reference evidence="1 2" key="1">
    <citation type="submission" date="2019-05" db="EMBL/GenBank/DDBJ databases">
        <title>Georgenia *** sp. nov., and Georgenia *** sp. nov., isolated from the intestinal contents of plateau pika (Ochotona curzoniae) in the Qinghai-Tibet plateau of China.</title>
        <authorList>
            <person name="Tian Z."/>
        </authorList>
    </citation>
    <scope>NUCLEOTIDE SEQUENCE [LARGE SCALE GENOMIC DNA]</scope>
    <source>
        <strain evidence="1 2">Z294</strain>
    </source>
</reference>
<keyword evidence="2" id="KW-1185">Reference proteome</keyword>
<dbReference type="EMBL" id="CP040899">
    <property type="protein sequence ID" value="QDB79398.1"/>
    <property type="molecule type" value="Genomic_DNA"/>
</dbReference>
<proteinExistence type="predicted"/>
<protein>
    <recommendedName>
        <fullName evidence="3">SbsA Ig-like domain-containing protein</fullName>
    </recommendedName>
</protein>
<name>A0ABX5VMG2_9MICO</name>
<gene>
    <name evidence="1" type="ORF">FE251_08455</name>
</gene>
<evidence type="ECO:0000313" key="1">
    <source>
        <dbReference type="EMBL" id="QDB79398.1"/>
    </source>
</evidence>
<dbReference type="Proteomes" id="UP000313948">
    <property type="component" value="Chromosome"/>
</dbReference>
<organism evidence="1 2">
    <name type="scientific">Georgenia wutianyii</name>
    <dbReference type="NCBI Taxonomy" id="2585135"/>
    <lineage>
        <taxon>Bacteria</taxon>
        <taxon>Bacillati</taxon>
        <taxon>Actinomycetota</taxon>
        <taxon>Actinomycetes</taxon>
        <taxon>Micrococcales</taxon>
        <taxon>Bogoriellaceae</taxon>
        <taxon>Georgenia</taxon>
    </lineage>
</organism>
<evidence type="ECO:0000313" key="2">
    <source>
        <dbReference type="Proteomes" id="UP000313948"/>
    </source>
</evidence>
<accession>A0ABX5VMG2</accession>
<sequence>MTQHTTALAVPADHDRGDALPLLERNTYWHGKEMGVAEFQRDQAYFRHVQQTLTRLTVGCSVLCGLELSPHGTRGLAVAAGAAVDGHGRLVVVPAAVAVDDARTVLEPDCAPDPRGTFRLCLVHHECPTAPARVVVTDCDTRTECLPGAVREGFRLELRSHRPGCASGEACGCGTSPQGCGTDCGDCVTLGTVTLTQDAVAGVTADGRRDVVRNVDLAARLGMAEGERTEPPSLCRIWPPPGRVLSREGSPSEWGRWRQRPRVELTFDQPIDVDRVDDPDDWLRAWVATEHTAPDGAGTVTFTRVGLRFLPTASQPSPAGHRLVYEFRSRDARRAGSRQVVLLQARATPDSGPAAASPTGGIARIEYAGTPLTRDTRARIWRADRFTAPGTTLDTIMGSEQPGCFGDPYEGGRVHAVFEVAPVVAGATAVTAVHPPNASRMSGTELTVELAGTGPLDGLTPRAWIVGPDGPAELPLTAAPLPDGAAAAVTDRFPASFDATVHDELREVVRFVADMTGLDDGRVLVVVPAHAGEQAVGAFAGTCLTEPDVAHVYAHGPSPTHERSIRPTRLRMPRTGQTGAWIHWTFYWEHDDDDRS</sequence>
<dbReference type="RefSeq" id="WP_139071609.1">
    <property type="nucleotide sequence ID" value="NZ_CP040899.1"/>
</dbReference>